<evidence type="ECO:0000313" key="14">
    <source>
        <dbReference type="Proteomes" id="UP000282515"/>
    </source>
</evidence>
<dbReference type="GO" id="GO:0000049">
    <property type="term" value="F:tRNA binding"/>
    <property type="evidence" value="ECO:0007669"/>
    <property type="project" value="TreeGrafter"/>
</dbReference>
<dbReference type="GO" id="GO:0006450">
    <property type="term" value="P:regulation of translational fidelity"/>
    <property type="evidence" value="ECO:0007669"/>
    <property type="project" value="TreeGrafter"/>
</dbReference>
<dbReference type="EC" id="2.7.7.87" evidence="3"/>
<dbReference type="EMBL" id="RDBF01000002">
    <property type="protein sequence ID" value="RLV56820.1"/>
    <property type="molecule type" value="Genomic_DNA"/>
</dbReference>
<dbReference type="PANTHER" id="PTHR17490:SF16">
    <property type="entry name" value="THREONYLCARBAMOYL-AMP SYNTHASE"/>
    <property type="match status" value="1"/>
</dbReference>
<dbReference type="InterPro" id="IPR017945">
    <property type="entry name" value="DHBP_synth_RibB-like_a/b_dom"/>
</dbReference>
<evidence type="ECO:0000256" key="8">
    <source>
        <dbReference type="ARBA" id="ARBA00022741"/>
    </source>
</evidence>
<dbReference type="Gene3D" id="3.90.870.10">
    <property type="entry name" value="DHBP synthase"/>
    <property type="match status" value="1"/>
</dbReference>
<comment type="similarity">
    <text evidence="2">Belongs to the SUA5 family.</text>
</comment>
<feature type="domain" description="YrdC-like" evidence="12">
    <location>
        <begin position="11"/>
        <end position="196"/>
    </location>
</feature>
<dbReference type="SUPFAM" id="SSF55821">
    <property type="entry name" value="YrdC/RibB"/>
    <property type="match status" value="1"/>
</dbReference>
<keyword evidence="8" id="KW-0547">Nucleotide-binding</keyword>
<dbReference type="GO" id="GO:0008033">
    <property type="term" value="P:tRNA processing"/>
    <property type="evidence" value="ECO:0007669"/>
    <property type="project" value="UniProtKB-KW"/>
</dbReference>
<protein>
    <recommendedName>
        <fullName evidence="10">L-threonylcarbamoyladenylate synthase</fullName>
        <ecNumber evidence="3">2.7.7.87</ecNumber>
    </recommendedName>
    <alternativeName>
        <fullName evidence="10">L-threonylcarbamoyladenylate synthase</fullName>
    </alternativeName>
</protein>
<evidence type="ECO:0000313" key="13">
    <source>
        <dbReference type="EMBL" id="RLV56820.1"/>
    </source>
</evidence>
<dbReference type="GO" id="GO:0005524">
    <property type="term" value="F:ATP binding"/>
    <property type="evidence" value="ECO:0007669"/>
    <property type="project" value="UniProtKB-KW"/>
</dbReference>
<evidence type="ECO:0000256" key="4">
    <source>
        <dbReference type="ARBA" id="ARBA00022490"/>
    </source>
</evidence>
<dbReference type="InterPro" id="IPR050156">
    <property type="entry name" value="TC-AMP_synthase_SUA5"/>
</dbReference>
<dbReference type="RefSeq" id="WP_121793121.1">
    <property type="nucleotide sequence ID" value="NZ_RDBF01000002.1"/>
</dbReference>
<dbReference type="Proteomes" id="UP000282515">
    <property type="component" value="Unassembled WGS sequence"/>
</dbReference>
<organism evidence="13 14">
    <name type="scientific">Aeromicrobium phragmitis</name>
    <dbReference type="NCBI Taxonomy" id="2478914"/>
    <lineage>
        <taxon>Bacteria</taxon>
        <taxon>Bacillati</taxon>
        <taxon>Actinomycetota</taxon>
        <taxon>Actinomycetes</taxon>
        <taxon>Propionibacteriales</taxon>
        <taxon>Nocardioidaceae</taxon>
        <taxon>Aeromicrobium</taxon>
    </lineage>
</organism>
<gene>
    <name evidence="13" type="ORF">D9V41_03345</name>
</gene>
<dbReference type="InterPro" id="IPR006070">
    <property type="entry name" value="Sua5-like_dom"/>
</dbReference>
<evidence type="ECO:0000256" key="10">
    <source>
        <dbReference type="ARBA" id="ARBA00029774"/>
    </source>
</evidence>
<evidence type="ECO:0000256" key="9">
    <source>
        <dbReference type="ARBA" id="ARBA00022840"/>
    </source>
</evidence>
<dbReference type="PROSITE" id="PS51163">
    <property type="entry name" value="YRDC"/>
    <property type="match status" value="1"/>
</dbReference>
<sequence>MRTHDLAQDLEAGIAAAERAVRDGHLVVLPTDTVYGVGANAFAPAAVQRLLEAKGRTRQKPPPVLVGRAGTLDALAIDIPGWLRRMLDDLWPGALTVVLRAQPSLTWDLGETHGTVAVRVPGDERARRLLDVTGPLAVSSANLTGRPAATTVEEAQEMLGESVAVYLDGGPSGEAVPSTILDVTGATPRILRQGAVPLDRLHEFNNTIEPAAGE</sequence>
<dbReference type="Pfam" id="PF01300">
    <property type="entry name" value="Sua5_yciO_yrdC"/>
    <property type="match status" value="1"/>
</dbReference>
<dbReference type="NCBIfam" id="TIGR00057">
    <property type="entry name" value="L-threonylcarbamoyladenylate synthase"/>
    <property type="match status" value="1"/>
</dbReference>
<proteinExistence type="inferred from homology"/>
<dbReference type="PANTHER" id="PTHR17490">
    <property type="entry name" value="SUA5"/>
    <property type="match status" value="1"/>
</dbReference>
<dbReference type="AlphaFoldDB" id="A0A3L8PNE2"/>
<keyword evidence="4" id="KW-0963">Cytoplasm</keyword>
<comment type="caution">
    <text evidence="13">The sequence shown here is derived from an EMBL/GenBank/DDBJ whole genome shotgun (WGS) entry which is preliminary data.</text>
</comment>
<dbReference type="OrthoDB" id="9814580at2"/>
<comment type="catalytic activity">
    <reaction evidence="11">
        <text>L-threonine + hydrogencarbonate + ATP = L-threonylcarbamoyladenylate + diphosphate + H2O</text>
        <dbReference type="Rhea" id="RHEA:36407"/>
        <dbReference type="ChEBI" id="CHEBI:15377"/>
        <dbReference type="ChEBI" id="CHEBI:17544"/>
        <dbReference type="ChEBI" id="CHEBI:30616"/>
        <dbReference type="ChEBI" id="CHEBI:33019"/>
        <dbReference type="ChEBI" id="CHEBI:57926"/>
        <dbReference type="ChEBI" id="CHEBI:73682"/>
        <dbReference type="EC" id="2.7.7.87"/>
    </reaction>
</comment>
<evidence type="ECO:0000256" key="3">
    <source>
        <dbReference type="ARBA" id="ARBA00012584"/>
    </source>
</evidence>
<evidence type="ECO:0000256" key="2">
    <source>
        <dbReference type="ARBA" id="ARBA00007663"/>
    </source>
</evidence>
<comment type="subcellular location">
    <subcellularLocation>
        <location evidence="1">Cytoplasm</location>
    </subcellularLocation>
</comment>
<evidence type="ECO:0000256" key="7">
    <source>
        <dbReference type="ARBA" id="ARBA00022695"/>
    </source>
</evidence>
<keyword evidence="7" id="KW-0548">Nucleotidyltransferase</keyword>
<accession>A0A3L8PNE2</accession>
<dbReference type="GO" id="GO:0003725">
    <property type="term" value="F:double-stranded RNA binding"/>
    <property type="evidence" value="ECO:0007669"/>
    <property type="project" value="InterPro"/>
</dbReference>
<evidence type="ECO:0000256" key="1">
    <source>
        <dbReference type="ARBA" id="ARBA00004496"/>
    </source>
</evidence>
<name>A0A3L8PNE2_9ACTN</name>
<keyword evidence="6" id="KW-0819">tRNA processing</keyword>
<dbReference type="GO" id="GO:0061710">
    <property type="term" value="F:L-threonylcarbamoyladenylate synthase"/>
    <property type="evidence" value="ECO:0007669"/>
    <property type="project" value="UniProtKB-EC"/>
</dbReference>
<dbReference type="GO" id="GO:0005737">
    <property type="term" value="C:cytoplasm"/>
    <property type="evidence" value="ECO:0007669"/>
    <property type="project" value="UniProtKB-SubCell"/>
</dbReference>
<reference evidence="13 14" key="1">
    <citation type="submission" date="2018-10" db="EMBL/GenBank/DDBJ databases">
        <title>Aeromicrobium sp. 9W16Y-2 whole genome shotgun sequence.</title>
        <authorList>
            <person name="Li F."/>
        </authorList>
    </citation>
    <scope>NUCLEOTIDE SEQUENCE [LARGE SCALE GENOMIC DNA]</scope>
    <source>
        <strain evidence="13 14">9W16Y-2</strain>
    </source>
</reference>
<evidence type="ECO:0000256" key="11">
    <source>
        <dbReference type="ARBA" id="ARBA00048366"/>
    </source>
</evidence>
<evidence type="ECO:0000256" key="6">
    <source>
        <dbReference type="ARBA" id="ARBA00022694"/>
    </source>
</evidence>
<keyword evidence="14" id="KW-1185">Reference proteome</keyword>
<keyword evidence="9" id="KW-0067">ATP-binding</keyword>
<evidence type="ECO:0000256" key="5">
    <source>
        <dbReference type="ARBA" id="ARBA00022679"/>
    </source>
</evidence>
<evidence type="ECO:0000259" key="12">
    <source>
        <dbReference type="PROSITE" id="PS51163"/>
    </source>
</evidence>
<keyword evidence="5" id="KW-0808">Transferase</keyword>